<protein>
    <submittedName>
        <fullName evidence="1">Uncharacterized protein</fullName>
    </submittedName>
</protein>
<sequence length="164" mass="19176">MEQSKNRGKQKAKNKGKEVRELAVRDCLFEVKAEVGKIIYAVGDYGSDIKKGLELMEIKHVHDIGHKITLILQKIYENNEIFQEFMRELAKMVKKLAQTEFAFIIPPKRREKSRFQNIGIIIIWAAKVLKRLKGRKIEKGVRDKIRWVKKYQQLIEELSAINAV</sequence>
<dbReference type="AlphaFoldDB" id="X1RRY8"/>
<name>X1RRY8_9ZZZZ</name>
<accession>X1RRY8</accession>
<feature type="non-terminal residue" evidence="1">
    <location>
        <position position="164"/>
    </location>
</feature>
<proteinExistence type="predicted"/>
<evidence type="ECO:0000313" key="1">
    <source>
        <dbReference type="EMBL" id="GAI83428.1"/>
    </source>
</evidence>
<gene>
    <name evidence="1" type="ORF">S12H4_23328</name>
</gene>
<dbReference type="EMBL" id="BARW01012370">
    <property type="protein sequence ID" value="GAI83428.1"/>
    <property type="molecule type" value="Genomic_DNA"/>
</dbReference>
<comment type="caution">
    <text evidence="1">The sequence shown here is derived from an EMBL/GenBank/DDBJ whole genome shotgun (WGS) entry which is preliminary data.</text>
</comment>
<organism evidence="1">
    <name type="scientific">marine sediment metagenome</name>
    <dbReference type="NCBI Taxonomy" id="412755"/>
    <lineage>
        <taxon>unclassified sequences</taxon>
        <taxon>metagenomes</taxon>
        <taxon>ecological metagenomes</taxon>
    </lineage>
</organism>
<reference evidence="1" key="1">
    <citation type="journal article" date="2014" name="Front. Microbiol.">
        <title>High frequency of phylogenetically diverse reductive dehalogenase-homologous genes in deep subseafloor sedimentary metagenomes.</title>
        <authorList>
            <person name="Kawai M."/>
            <person name="Futagami T."/>
            <person name="Toyoda A."/>
            <person name="Takaki Y."/>
            <person name="Nishi S."/>
            <person name="Hori S."/>
            <person name="Arai W."/>
            <person name="Tsubouchi T."/>
            <person name="Morono Y."/>
            <person name="Uchiyama I."/>
            <person name="Ito T."/>
            <person name="Fujiyama A."/>
            <person name="Inagaki F."/>
            <person name="Takami H."/>
        </authorList>
    </citation>
    <scope>NUCLEOTIDE SEQUENCE</scope>
    <source>
        <strain evidence="1">Expedition CK06-06</strain>
    </source>
</reference>